<dbReference type="InterPro" id="IPR013014">
    <property type="entry name" value="PTS_EIIC_2"/>
</dbReference>
<dbReference type="Proteomes" id="UP000620133">
    <property type="component" value="Chromosome"/>
</dbReference>
<evidence type="ECO:0000256" key="1">
    <source>
        <dbReference type="ARBA" id="ARBA00004429"/>
    </source>
</evidence>
<evidence type="ECO:0000256" key="8">
    <source>
        <dbReference type="ARBA" id="ARBA00023136"/>
    </source>
</evidence>
<keyword evidence="5" id="KW-0598">Phosphotransferase system</keyword>
<sequence length="326" mass="35814">MKKIVNIYKNFMNGFTYIIPLAVVGGVFLTLNIQIDNPSLFDFGSIAFFLIYPILASFIAFAIGDRPAFVLGLLAGAIVTVKGGGFLSATLIGFSSGYLILLFNFLFKKMPYGIKSLNPVFIYPILGTAIMFFVIQGFEITIFPVEFFVRDIYSNLDKIFIIILVGILSLMMAIDLGGPINKIAYIIGILTILSGNESFVMPAVMIAGMMPPLVIASSALIFKNKYSEKEHILAKRNWLLGLSFITEGAIPFIKKDKKIKYIFILASMTAGIASAFFDVSSLIAHGGILSVIFMNNAFMFLIILVLATLIFGLILGLILKKNEVQM</sequence>
<dbReference type="GO" id="GO:0008982">
    <property type="term" value="F:protein-N(PI)-phosphohistidine-sugar phosphotransferase activity"/>
    <property type="evidence" value="ECO:0007669"/>
    <property type="project" value="InterPro"/>
</dbReference>
<gene>
    <name evidence="9" type="ORF">MPAN_002740</name>
</gene>
<reference evidence="9" key="1">
    <citation type="submission" date="2021-01" db="EMBL/GenBank/DDBJ databases">
        <title>Draft genome sequence of Acholeplasmataceae bacterium strain Mahy22.</title>
        <authorList>
            <person name="Watanabe M."/>
            <person name="Kojima H."/>
            <person name="Fukui M."/>
        </authorList>
    </citation>
    <scope>NUCLEOTIDE SEQUENCE</scope>
    <source>
        <strain evidence="9">Mahy22</strain>
    </source>
</reference>
<dbReference type="AlphaFoldDB" id="A0A7U9XX49"/>
<dbReference type="KEGG" id="manr:MPAN_002740"/>
<keyword evidence="8" id="KW-0472">Membrane</keyword>
<evidence type="ECO:0000256" key="3">
    <source>
        <dbReference type="ARBA" id="ARBA00022475"/>
    </source>
</evidence>
<dbReference type="PROSITE" id="PS51104">
    <property type="entry name" value="PTS_EIIC_TYPE_2"/>
    <property type="match status" value="1"/>
</dbReference>
<evidence type="ECO:0000256" key="7">
    <source>
        <dbReference type="ARBA" id="ARBA00022989"/>
    </source>
</evidence>
<evidence type="ECO:0000256" key="6">
    <source>
        <dbReference type="ARBA" id="ARBA00022692"/>
    </source>
</evidence>
<dbReference type="InterPro" id="IPR050864">
    <property type="entry name" value="Bacterial_PTS_Sugar_Transport"/>
</dbReference>
<keyword evidence="10" id="KW-1185">Reference proteome</keyword>
<evidence type="ECO:0000313" key="10">
    <source>
        <dbReference type="Proteomes" id="UP000620133"/>
    </source>
</evidence>
<proteinExistence type="predicted"/>
<dbReference type="GO" id="GO:0005886">
    <property type="term" value="C:plasma membrane"/>
    <property type="evidence" value="ECO:0007669"/>
    <property type="project" value="UniProtKB-SubCell"/>
</dbReference>
<evidence type="ECO:0000313" key="9">
    <source>
        <dbReference type="EMBL" id="BCR35381.1"/>
    </source>
</evidence>
<dbReference type="GO" id="GO:0005351">
    <property type="term" value="F:carbohydrate:proton symporter activity"/>
    <property type="evidence" value="ECO:0007669"/>
    <property type="project" value="InterPro"/>
</dbReference>
<keyword evidence="4" id="KW-0762">Sugar transport</keyword>
<keyword evidence="3" id="KW-1003">Cell membrane</keyword>
<evidence type="ECO:0000256" key="5">
    <source>
        <dbReference type="ARBA" id="ARBA00022683"/>
    </source>
</evidence>
<keyword evidence="7" id="KW-1133">Transmembrane helix</keyword>
<evidence type="ECO:0000256" key="2">
    <source>
        <dbReference type="ARBA" id="ARBA00022448"/>
    </source>
</evidence>
<keyword evidence="6" id="KW-0812">Transmembrane</keyword>
<dbReference type="PANTHER" id="PTHR30505:SF0">
    <property type="entry name" value="FRUCTOSE-LIKE PTS SYSTEM EIIBC COMPONENT-RELATED"/>
    <property type="match status" value="1"/>
</dbReference>
<dbReference type="GO" id="GO:0090563">
    <property type="term" value="F:protein-phosphocysteine-sugar phosphotransferase activity"/>
    <property type="evidence" value="ECO:0007669"/>
    <property type="project" value="TreeGrafter"/>
</dbReference>
<accession>A0A7U9XX49</accession>
<dbReference type="InterPro" id="IPR006327">
    <property type="entry name" value="PTS_IIC_fruc"/>
</dbReference>
<dbReference type="NCBIfam" id="TIGR01427">
    <property type="entry name" value="PTS_IIC_fructo"/>
    <property type="match status" value="1"/>
</dbReference>
<name>A0A7U9XX49_9MOLU</name>
<keyword evidence="2" id="KW-0813">Transport</keyword>
<dbReference type="EMBL" id="AP024412">
    <property type="protein sequence ID" value="BCR35381.1"/>
    <property type="molecule type" value="Genomic_DNA"/>
</dbReference>
<evidence type="ECO:0000256" key="4">
    <source>
        <dbReference type="ARBA" id="ARBA00022597"/>
    </source>
</evidence>
<comment type="subcellular location">
    <subcellularLocation>
        <location evidence="1">Cell inner membrane</location>
        <topology evidence="1">Multi-pass membrane protein</topology>
    </subcellularLocation>
</comment>
<dbReference type="PANTHER" id="PTHR30505">
    <property type="entry name" value="FRUCTOSE-LIKE PERMEASE"/>
    <property type="match status" value="1"/>
</dbReference>
<organism evidence="9 10">
    <name type="scientific">Mariniplasma anaerobium</name>
    <dbReference type="NCBI Taxonomy" id="2735436"/>
    <lineage>
        <taxon>Bacteria</taxon>
        <taxon>Bacillati</taxon>
        <taxon>Mycoplasmatota</taxon>
        <taxon>Mollicutes</taxon>
        <taxon>Acholeplasmatales</taxon>
        <taxon>Acholeplasmataceae</taxon>
        <taxon>Mariniplasma</taxon>
    </lineage>
</organism>
<dbReference type="GO" id="GO:0009401">
    <property type="term" value="P:phosphoenolpyruvate-dependent sugar phosphotransferase system"/>
    <property type="evidence" value="ECO:0007669"/>
    <property type="project" value="UniProtKB-KW"/>
</dbReference>
<protein>
    <submittedName>
        <fullName evidence="9">Uncharacterized protein</fullName>
    </submittedName>
</protein>
<dbReference type="RefSeq" id="WP_176239701.1">
    <property type="nucleotide sequence ID" value="NZ_AP024412.1"/>
</dbReference>